<feature type="region of interest" description="Disordered" evidence="1">
    <location>
        <begin position="1"/>
        <end position="22"/>
    </location>
</feature>
<sequence length="22" mass="2617">MNLTVTNRGKMLHKQTKNMEEI</sequence>
<proteinExistence type="predicted"/>
<accession>A0A0E9TUB4</accession>
<name>A0A0E9TUB4_ANGAN</name>
<evidence type="ECO:0000313" key="2">
    <source>
        <dbReference type="EMBL" id="JAH57062.1"/>
    </source>
</evidence>
<dbReference type="EMBL" id="GBXM01051515">
    <property type="protein sequence ID" value="JAH57062.1"/>
    <property type="molecule type" value="Transcribed_RNA"/>
</dbReference>
<evidence type="ECO:0000256" key="1">
    <source>
        <dbReference type="SAM" id="MobiDB-lite"/>
    </source>
</evidence>
<protein>
    <submittedName>
        <fullName evidence="2">Uncharacterized protein</fullName>
    </submittedName>
</protein>
<organism evidence="2">
    <name type="scientific">Anguilla anguilla</name>
    <name type="common">European freshwater eel</name>
    <name type="synonym">Muraena anguilla</name>
    <dbReference type="NCBI Taxonomy" id="7936"/>
    <lineage>
        <taxon>Eukaryota</taxon>
        <taxon>Metazoa</taxon>
        <taxon>Chordata</taxon>
        <taxon>Craniata</taxon>
        <taxon>Vertebrata</taxon>
        <taxon>Euteleostomi</taxon>
        <taxon>Actinopterygii</taxon>
        <taxon>Neopterygii</taxon>
        <taxon>Teleostei</taxon>
        <taxon>Anguilliformes</taxon>
        <taxon>Anguillidae</taxon>
        <taxon>Anguilla</taxon>
    </lineage>
</organism>
<dbReference type="AlphaFoldDB" id="A0A0E9TUB4"/>
<reference evidence="2" key="2">
    <citation type="journal article" date="2015" name="Fish Shellfish Immunol.">
        <title>Early steps in the European eel (Anguilla anguilla)-Vibrio vulnificus interaction in the gills: Role of the RtxA13 toxin.</title>
        <authorList>
            <person name="Callol A."/>
            <person name="Pajuelo D."/>
            <person name="Ebbesson L."/>
            <person name="Teles M."/>
            <person name="MacKenzie S."/>
            <person name="Amaro C."/>
        </authorList>
    </citation>
    <scope>NUCLEOTIDE SEQUENCE</scope>
</reference>
<reference evidence="2" key="1">
    <citation type="submission" date="2014-11" db="EMBL/GenBank/DDBJ databases">
        <authorList>
            <person name="Amaro Gonzalez C."/>
        </authorList>
    </citation>
    <scope>NUCLEOTIDE SEQUENCE</scope>
</reference>